<feature type="transmembrane region" description="Helical" evidence="7">
    <location>
        <begin position="575"/>
        <end position="595"/>
    </location>
</feature>
<reference evidence="9 10" key="1">
    <citation type="submission" date="2012-08" db="EMBL/GenBank/DDBJ databases">
        <title>Whole genome shotgun sequence of Austwickia chelonae NBRC 105200.</title>
        <authorList>
            <person name="Yoshida I."/>
            <person name="Hosoyama A."/>
            <person name="Tsuchikane K."/>
            <person name="Katsumata H."/>
            <person name="Ando Y."/>
            <person name="Ohji S."/>
            <person name="Hamada M."/>
            <person name="Tamura T."/>
            <person name="Yamazoe A."/>
            <person name="Yamazaki S."/>
            <person name="Fujita N."/>
        </authorList>
    </citation>
    <scope>NUCLEOTIDE SEQUENCE [LARGE SCALE GENOMIC DNA]</scope>
    <source>
        <strain evidence="9 10">NBRC 105200</strain>
    </source>
</reference>
<evidence type="ECO:0000256" key="3">
    <source>
        <dbReference type="ARBA" id="ARBA00022475"/>
    </source>
</evidence>
<dbReference type="Pfam" id="PF03176">
    <property type="entry name" value="MMPL"/>
    <property type="match status" value="2"/>
</dbReference>
<keyword evidence="4 7" id="KW-0812">Transmembrane</keyword>
<dbReference type="EMBL" id="BAGZ01000016">
    <property type="protein sequence ID" value="GAB78611.1"/>
    <property type="molecule type" value="Genomic_DNA"/>
</dbReference>
<comment type="caution">
    <text evidence="9">The sequence shown here is derived from an EMBL/GenBank/DDBJ whole genome shotgun (WGS) entry which is preliminary data.</text>
</comment>
<dbReference type="InterPro" id="IPR000731">
    <property type="entry name" value="SSD"/>
</dbReference>
<feature type="transmembrane region" description="Helical" evidence="7">
    <location>
        <begin position="616"/>
        <end position="645"/>
    </location>
</feature>
<feature type="domain" description="SSD" evidence="8">
    <location>
        <begin position="547"/>
        <end position="674"/>
    </location>
</feature>
<feature type="transmembrane region" description="Helical" evidence="7">
    <location>
        <begin position="306"/>
        <end position="325"/>
    </location>
</feature>
<dbReference type="Gene3D" id="1.20.1640.10">
    <property type="entry name" value="Multidrug efflux transporter AcrB transmembrane domain"/>
    <property type="match status" value="2"/>
</dbReference>
<dbReference type="STRING" id="100225.SAMN05421595_2263"/>
<name>K6UN18_9MICO</name>
<sequence>MPSAPDPRPPLVHPTLTRRGAWISMLIALLALTGLVGALRGSTNGTPARQVPATAESAQVDALREQFADANLATVIAVTTRVDAAQLTPSDRADSARLVEALARSAGHPARGPIPSQDGRAAIVLVPVDRAANNTAMRESVERLRQDARAATPQGLQVQITGGPAFGADIAGAFAGADLRLLMVTIGVVALLLLLTYRSPVLLLLPLTVVGLADQAAAGAAARLGDHFGWQFDAGILSVLVFGAGTNYALLLISRYREELRRNENHREALTTAWRASVGAIVASNVTVVLALLCLAMASLPATRGLGMASAVGLAIALPAVLFALPPALAVVGRAAFWPLVPRPENLESSPAAPRPGLFEKTAAAVVRRPLAVLLTSLAVLAVLTTGTIGTRIGLTQAEKFRVTSESADGLATLGAHFPAGESQPHTVIARADAAGPLGEALKRVPGVIRVTPTGTSTDGRLVRLSVVGTAAPDTEEAFTTVRALRESSRTIPTAEALVGGPTATELDSRDTGRSDLLLVAPLILLVAFVVLAVLLKSLVAPVLLTLVNVLSALAAIGAGTFVGTHLFAFPALDAHLPLLAFLFLVALGIDYTIFLAHRIRHEAATQGTVEGTVRAVSATGVVITSAGLVLAAVFAALGVLPLVVLGQLGLVVGLGVLIDTLFVRTVVVPALFALVGDAMWRPGRLA</sequence>
<dbReference type="RefSeq" id="WP_006503367.1">
    <property type="nucleotide sequence ID" value="NZ_BAGZ01000016.1"/>
</dbReference>
<feature type="transmembrane region" description="Helical" evidence="7">
    <location>
        <begin position="274"/>
        <end position="300"/>
    </location>
</feature>
<dbReference type="PANTHER" id="PTHR33406">
    <property type="entry name" value="MEMBRANE PROTEIN MJ1562-RELATED"/>
    <property type="match status" value="1"/>
</dbReference>
<proteinExistence type="inferred from homology"/>
<accession>K6UN18</accession>
<comment type="similarity">
    <text evidence="2">Belongs to the resistance-nodulation-cell division (RND) (TC 2.A.6) family. MmpL subfamily.</text>
</comment>
<dbReference type="GO" id="GO:0005886">
    <property type="term" value="C:plasma membrane"/>
    <property type="evidence" value="ECO:0007669"/>
    <property type="project" value="UniProtKB-SubCell"/>
</dbReference>
<dbReference type="PROSITE" id="PS50156">
    <property type="entry name" value="SSD"/>
    <property type="match status" value="2"/>
</dbReference>
<evidence type="ECO:0000259" key="8">
    <source>
        <dbReference type="PROSITE" id="PS50156"/>
    </source>
</evidence>
<feature type="transmembrane region" description="Helical" evidence="7">
    <location>
        <begin position="179"/>
        <end position="197"/>
    </location>
</feature>
<protein>
    <recommendedName>
        <fullName evidence="8">SSD domain-containing protein</fullName>
    </recommendedName>
</protein>
<comment type="subcellular location">
    <subcellularLocation>
        <location evidence="1">Cell membrane</location>
        <topology evidence="1">Multi-pass membrane protein</topology>
    </subcellularLocation>
</comment>
<feature type="domain" description="SSD" evidence="8">
    <location>
        <begin position="216"/>
        <end position="331"/>
    </location>
</feature>
<evidence type="ECO:0000256" key="2">
    <source>
        <dbReference type="ARBA" id="ARBA00010157"/>
    </source>
</evidence>
<evidence type="ECO:0000256" key="5">
    <source>
        <dbReference type="ARBA" id="ARBA00022989"/>
    </source>
</evidence>
<evidence type="ECO:0000313" key="10">
    <source>
        <dbReference type="Proteomes" id="UP000008495"/>
    </source>
</evidence>
<evidence type="ECO:0000256" key="7">
    <source>
        <dbReference type="SAM" id="Phobius"/>
    </source>
</evidence>
<evidence type="ECO:0000256" key="1">
    <source>
        <dbReference type="ARBA" id="ARBA00004651"/>
    </source>
</evidence>
<keyword evidence="5 7" id="KW-1133">Transmembrane helix</keyword>
<dbReference type="AlphaFoldDB" id="K6UN18"/>
<dbReference type="InterPro" id="IPR050545">
    <property type="entry name" value="Mycobact_MmpL"/>
</dbReference>
<dbReference type="eggNOG" id="COG2409">
    <property type="taxonomic scope" value="Bacteria"/>
</dbReference>
<gene>
    <name evidence="9" type="ORF">AUCHE_16_00270</name>
</gene>
<feature type="transmembrane region" description="Helical" evidence="7">
    <location>
        <begin position="517"/>
        <end position="536"/>
    </location>
</feature>
<feature type="transmembrane region" description="Helical" evidence="7">
    <location>
        <begin position="543"/>
        <end position="569"/>
    </location>
</feature>
<keyword evidence="10" id="KW-1185">Reference proteome</keyword>
<evidence type="ECO:0000313" key="9">
    <source>
        <dbReference type="EMBL" id="GAB78611.1"/>
    </source>
</evidence>
<dbReference type="InterPro" id="IPR004869">
    <property type="entry name" value="MMPL_dom"/>
</dbReference>
<dbReference type="PANTHER" id="PTHR33406:SF6">
    <property type="entry name" value="MEMBRANE PROTEIN YDGH-RELATED"/>
    <property type="match status" value="1"/>
</dbReference>
<feature type="transmembrane region" description="Helical" evidence="7">
    <location>
        <begin position="651"/>
        <end position="676"/>
    </location>
</feature>
<evidence type="ECO:0000256" key="6">
    <source>
        <dbReference type="ARBA" id="ARBA00023136"/>
    </source>
</evidence>
<dbReference type="Proteomes" id="UP000008495">
    <property type="component" value="Unassembled WGS sequence"/>
</dbReference>
<feature type="transmembrane region" description="Helical" evidence="7">
    <location>
        <begin position="234"/>
        <end position="253"/>
    </location>
</feature>
<evidence type="ECO:0000256" key="4">
    <source>
        <dbReference type="ARBA" id="ARBA00022692"/>
    </source>
</evidence>
<keyword evidence="6 7" id="KW-0472">Membrane</keyword>
<dbReference type="SUPFAM" id="SSF82866">
    <property type="entry name" value="Multidrug efflux transporter AcrB transmembrane domain"/>
    <property type="match status" value="2"/>
</dbReference>
<organism evidence="9 10">
    <name type="scientific">Austwickia chelonae NBRC 105200</name>
    <dbReference type="NCBI Taxonomy" id="1184607"/>
    <lineage>
        <taxon>Bacteria</taxon>
        <taxon>Bacillati</taxon>
        <taxon>Actinomycetota</taxon>
        <taxon>Actinomycetes</taxon>
        <taxon>Micrococcales</taxon>
        <taxon>Dermatophilaceae</taxon>
        <taxon>Austwickia</taxon>
    </lineage>
</organism>
<feature type="transmembrane region" description="Helical" evidence="7">
    <location>
        <begin position="371"/>
        <end position="395"/>
    </location>
</feature>
<feature type="transmembrane region" description="Helical" evidence="7">
    <location>
        <begin position="20"/>
        <end position="39"/>
    </location>
</feature>
<dbReference type="OrthoDB" id="2365435at2"/>
<keyword evidence="3" id="KW-1003">Cell membrane</keyword>